<comment type="caution">
    <text evidence="1">The sequence shown here is derived from an EMBL/GenBank/DDBJ whole genome shotgun (WGS) entry which is preliminary data.</text>
</comment>
<proteinExistence type="predicted"/>
<protein>
    <submittedName>
        <fullName evidence="1">Conserved oligomeric Golgi complex subunit</fullName>
    </submittedName>
</protein>
<dbReference type="AlphaFoldDB" id="A0A2P4Y361"/>
<accession>A0A2P4Y361</accession>
<dbReference type="Proteomes" id="UP000237271">
    <property type="component" value="Unassembled WGS sequence"/>
</dbReference>
<sequence length="117" mass="13294">MYCEWKLSPGMKDSDVIINRNVTEKAAITSTGATWRSNVENLDVESMEALRNCTLQVWVKQTRRLTGCFRDDKVIGQGKKQLDVRVDEDCGRNQTIDVPIDVGKARTVNCQITIKFE</sequence>
<organism evidence="1 2">
    <name type="scientific">Phytophthora palmivora</name>
    <dbReference type="NCBI Taxonomy" id="4796"/>
    <lineage>
        <taxon>Eukaryota</taxon>
        <taxon>Sar</taxon>
        <taxon>Stramenopiles</taxon>
        <taxon>Oomycota</taxon>
        <taxon>Peronosporomycetes</taxon>
        <taxon>Peronosporales</taxon>
        <taxon>Peronosporaceae</taxon>
        <taxon>Phytophthora</taxon>
    </lineage>
</organism>
<dbReference type="EMBL" id="NCKW01006068">
    <property type="protein sequence ID" value="POM72228.1"/>
    <property type="molecule type" value="Genomic_DNA"/>
</dbReference>
<keyword evidence="2" id="KW-1185">Reference proteome</keyword>
<reference evidence="1 2" key="1">
    <citation type="journal article" date="2017" name="Genome Biol. Evol.">
        <title>Phytophthora megakarya and P. palmivora, closely related causal agents of cacao black pod rot, underwent increases in genome sizes and gene numbers by different mechanisms.</title>
        <authorList>
            <person name="Ali S.S."/>
            <person name="Shao J."/>
            <person name="Lary D.J."/>
            <person name="Kronmiller B."/>
            <person name="Shen D."/>
            <person name="Strem M.D."/>
            <person name="Amoako-Attah I."/>
            <person name="Akrofi A.Y."/>
            <person name="Begoude B.A."/>
            <person name="Ten Hoopen G.M."/>
            <person name="Coulibaly K."/>
            <person name="Kebe B.I."/>
            <person name="Melnick R.L."/>
            <person name="Guiltinan M.J."/>
            <person name="Tyler B.M."/>
            <person name="Meinhardt L.W."/>
            <person name="Bailey B.A."/>
        </authorList>
    </citation>
    <scope>NUCLEOTIDE SEQUENCE [LARGE SCALE GENOMIC DNA]</scope>
    <source>
        <strain evidence="2">sbr112.9</strain>
    </source>
</reference>
<evidence type="ECO:0000313" key="1">
    <source>
        <dbReference type="EMBL" id="POM72228.1"/>
    </source>
</evidence>
<name>A0A2P4Y361_9STRA</name>
<gene>
    <name evidence="1" type="ORF">PHPALM_11093</name>
</gene>
<evidence type="ECO:0000313" key="2">
    <source>
        <dbReference type="Proteomes" id="UP000237271"/>
    </source>
</evidence>